<accession>A0A1M6CZ85</accession>
<dbReference type="Proteomes" id="UP000322917">
    <property type="component" value="Unassembled WGS sequence"/>
</dbReference>
<organism evidence="1 2">
    <name type="scientific">Propionispora hippei DSM 15287</name>
    <dbReference type="NCBI Taxonomy" id="1123003"/>
    <lineage>
        <taxon>Bacteria</taxon>
        <taxon>Bacillati</taxon>
        <taxon>Bacillota</taxon>
        <taxon>Negativicutes</taxon>
        <taxon>Selenomonadales</taxon>
        <taxon>Sporomusaceae</taxon>
        <taxon>Propionispora</taxon>
    </lineage>
</organism>
<protein>
    <submittedName>
        <fullName evidence="1">Uncharacterized protein</fullName>
    </submittedName>
</protein>
<dbReference type="AlphaFoldDB" id="A0A1M6CZ85"/>
<sequence>MDNKEIDSAVMELFSKPFIKGFRTGAIVERTGLNEMVIMERLDELVDEGRLVREWELICNNCSNLMAKYPEKPIQLDTARCQRCQTEPFLSSDDLHKSYFRANK</sequence>
<keyword evidence="2" id="KW-1185">Reference proteome</keyword>
<dbReference type="RefSeq" id="WP_149733655.1">
    <property type="nucleotide sequence ID" value="NZ_FQZD01000006.1"/>
</dbReference>
<gene>
    <name evidence="1" type="ORF">SAMN02745170_00790</name>
</gene>
<evidence type="ECO:0000313" key="2">
    <source>
        <dbReference type="Proteomes" id="UP000322917"/>
    </source>
</evidence>
<proteinExistence type="predicted"/>
<name>A0A1M6CZ85_9FIRM</name>
<reference evidence="1 2" key="1">
    <citation type="submission" date="2016-11" db="EMBL/GenBank/DDBJ databases">
        <authorList>
            <person name="Varghese N."/>
            <person name="Submissions S."/>
        </authorList>
    </citation>
    <scope>NUCLEOTIDE SEQUENCE [LARGE SCALE GENOMIC DNA]</scope>
    <source>
        <strain evidence="1 2">DSM 15287</strain>
    </source>
</reference>
<evidence type="ECO:0000313" key="1">
    <source>
        <dbReference type="EMBL" id="SHI66260.1"/>
    </source>
</evidence>
<dbReference type="EMBL" id="FQZD01000006">
    <property type="protein sequence ID" value="SHI66260.1"/>
    <property type="molecule type" value="Genomic_DNA"/>
</dbReference>